<gene>
    <name evidence="10 13" type="primary">hisH</name>
    <name evidence="13" type="ORF">HMPREF9390_0363</name>
</gene>
<dbReference type="GO" id="GO:0004359">
    <property type="term" value="F:glutaminase activity"/>
    <property type="evidence" value="ECO:0007669"/>
    <property type="project" value="UniProtKB-EC"/>
</dbReference>
<dbReference type="GO" id="GO:0000107">
    <property type="term" value="F:imidazoleglycerol-phosphate synthase activity"/>
    <property type="evidence" value="ECO:0007669"/>
    <property type="project" value="UniProtKB-UniRule"/>
</dbReference>
<dbReference type="NCBIfam" id="TIGR01855">
    <property type="entry name" value="IMP_synth_hisH"/>
    <property type="match status" value="1"/>
</dbReference>
<dbReference type="PANTHER" id="PTHR42701:SF1">
    <property type="entry name" value="IMIDAZOLE GLYCEROL PHOSPHATE SYNTHASE SUBUNIT HISH"/>
    <property type="match status" value="1"/>
</dbReference>
<keyword evidence="13" id="KW-0328">Glycosyltransferase</keyword>
<dbReference type="EC" id="4.3.2.10" evidence="10"/>
<dbReference type="InterPro" id="IPR017926">
    <property type="entry name" value="GATASE"/>
</dbReference>
<keyword evidence="13" id="KW-0808">Transferase</keyword>
<evidence type="ECO:0000256" key="3">
    <source>
        <dbReference type="ARBA" id="ARBA00022605"/>
    </source>
</evidence>
<evidence type="ECO:0000256" key="1">
    <source>
        <dbReference type="ARBA" id="ARBA00005091"/>
    </source>
</evidence>
<organism evidence="13 14">
    <name type="scientific">Streptococcus sanguinis SK405</name>
    <dbReference type="NCBI Taxonomy" id="888817"/>
    <lineage>
        <taxon>Bacteria</taxon>
        <taxon>Bacillati</taxon>
        <taxon>Bacillota</taxon>
        <taxon>Bacilli</taxon>
        <taxon>Lactobacillales</taxon>
        <taxon>Streptococcaceae</taxon>
        <taxon>Streptococcus</taxon>
    </lineage>
</organism>
<evidence type="ECO:0000313" key="14">
    <source>
        <dbReference type="Proteomes" id="UP000003857"/>
    </source>
</evidence>
<comment type="subcellular location">
    <subcellularLocation>
        <location evidence="10">Cytoplasm</location>
    </subcellularLocation>
</comment>
<proteinExistence type="inferred from homology"/>
<feature type="active site" description="Nucleophile" evidence="10 11">
    <location>
        <position position="86"/>
    </location>
</feature>
<keyword evidence="5 10" id="KW-0315">Glutamine amidotransferase</keyword>
<keyword evidence="4 10" id="KW-0378">Hydrolase</keyword>
<comment type="pathway">
    <text evidence="1 10">Amino-acid biosynthesis; L-histidine biosynthesis; L-histidine from 5-phospho-alpha-D-ribose 1-diphosphate: step 5/9.</text>
</comment>
<keyword evidence="7 10" id="KW-0456">Lyase</keyword>
<keyword evidence="6 10" id="KW-0368">Histidine biosynthesis</keyword>
<dbReference type="EMBL" id="AEWZ01000001">
    <property type="protein sequence ID" value="EGC25896.1"/>
    <property type="molecule type" value="Genomic_DNA"/>
</dbReference>
<evidence type="ECO:0000256" key="11">
    <source>
        <dbReference type="PIRSR" id="PIRSR000495-1"/>
    </source>
</evidence>
<dbReference type="GO" id="GO:0005737">
    <property type="term" value="C:cytoplasm"/>
    <property type="evidence" value="ECO:0007669"/>
    <property type="project" value="UniProtKB-SubCell"/>
</dbReference>
<comment type="catalytic activity">
    <reaction evidence="8 10">
        <text>5-[(5-phospho-1-deoxy-D-ribulos-1-ylimino)methylamino]-1-(5-phospho-beta-D-ribosyl)imidazole-4-carboxamide + L-glutamine = D-erythro-1-(imidazol-4-yl)glycerol 3-phosphate + 5-amino-1-(5-phospho-beta-D-ribosyl)imidazole-4-carboxamide + L-glutamate + H(+)</text>
        <dbReference type="Rhea" id="RHEA:24793"/>
        <dbReference type="ChEBI" id="CHEBI:15378"/>
        <dbReference type="ChEBI" id="CHEBI:29985"/>
        <dbReference type="ChEBI" id="CHEBI:58278"/>
        <dbReference type="ChEBI" id="CHEBI:58359"/>
        <dbReference type="ChEBI" id="CHEBI:58475"/>
        <dbReference type="ChEBI" id="CHEBI:58525"/>
        <dbReference type="EC" id="4.3.2.10"/>
    </reaction>
</comment>
<dbReference type="HAMAP" id="MF_00278">
    <property type="entry name" value="HisH"/>
    <property type="match status" value="1"/>
</dbReference>
<evidence type="ECO:0000259" key="12">
    <source>
        <dbReference type="Pfam" id="PF00117"/>
    </source>
</evidence>
<evidence type="ECO:0000256" key="8">
    <source>
        <dbReference type="ARBA" id="ARBA00047838"/>
    </source>
</evidence>
<comment type="caution">
    <text evidence="13">The sequence shown here is derived from an EMBL/GenBank/DDBJ whole genome shotgun (WGS) entry which is preliminary data.</text>
</comment>
<feature type="active site" evidence="10 11">
    <location>
        <position position="190"/>
    </location>
</feature>
<evidence type="ECO:0000256" key="6">
    <source>
        <dbReference type="ARBA" id="ARBA00023102"/>
    </source>
</evidence>
<evidence type="ECO:0000256" key="10">
    <source>
        <dbReference type="HAMAP-Rule" id="MF_00278"/>
    </source>
</evidence>
<dbReference type="SUPFAM" id="SSF52317">
    <property type="entry name" value="Class I glutamine amidotransferase-like"/>
    <property type="match status" value="1"/>
</dbReference>
<evidence type="ECO:0000256" key="7">
    <source>
        <dbReference type="ARBA" id="ARBA00023239"/>
    </source>
</evidence>
<dbReference type="PROSITE" id="PS51274">
    <property type="entry name" value="GATASE_COBBQ"/>
    <property type="match status" value="1"/>
</dbReference>
<sequence>MKGVDVEMMIVIDYDAGNTANVLRALAHVGVEARLSADPQEILDADGLILPGVGAFPTAMQELEKRGLVSVIQQAVADGKPLLGICLGMQLLLEYGLENGQSSGLGLIPGVCRRIPDQAGLPVPHMGWNDLQIRQSSALTAGLEGQSVYFVHSYYTDVSEEYLDVTADYGRPIPAMIHRGSVFGCQFHPEKSGAVGLGILEKFKEYVYENTARY</sequence>
<feature type="active site" evidence="10 11">
    <location>
        <position position="188"/>
    </location>
</feature>
<accession>A0ABC9PG98</accession>
<dbReference type="PIRSF" id="PIRSF000495">
    <property type="entry name" value="Amidotransf_hisH"/>
    <property type="match status" value="1"/>
</dbReference>
<evidence type="ECO:0000313" key="13">
    <source>
        <dbReference type="EMBL" id="EGC25896.1"/>
    </source>
</evidence>
<dbReference type="Proteomes" id="UP000003857">
    <property type="component" value="Unassembled WGS sequence"/>
</dbReference>
<feature type="domain" description="Glutamine amidotransferase" evidence="12">
    <location>
        <begin position="11"/>
        <end position="193"/>
    </location>
</feature>
<protein>
    <recommendedName>
        <fullName evidence="10">Imidazole glycerol phosphate synthase subunit HisH</fullName>
        <ecNumber evidence="10">4.3.2.10</ecNumber>
    </recommendedName>
    <alternativeName>
        <fullName evidence="10">IGP synthase glutaminase subunit</fullName>
        <ecNumber evidence="10">3.5.1.2</ecNumber>
    </alternativeName>
    <alternativeName>
        <fullName evidence="10">IGP synthase subunit HisH</fullName>
    </alternativeName>
    <alternativeName>
        <fullName evidence="10">ImGP synthase subunit HisH</fullName>
        <shortName evidence="10">IGPS subunit HisH</shortName>
    </alternativeName>
</protein>
<dbReference type="PANTHER" id="PTHR42701">
    <property type="entry name" value="IMIDAZOLE GLYCEROL PHOSPHATE SYNTHASE SUBUNIT HISH"/>
    <property type="match status" value="1"/>
</dbReference>
<comment type="function">
    <text evidence="10">IGPS catalyzes the conversion of PRFAR and glutamine to IGP, AICAR and glutamate. The HisH subunit catalyzes the hydrolysis of glutamine to glutamate and ammonia as part of the synthesis of IGP and AICAR. The resulting ammonia molecule is channeled to the active site of HisF.</text>
</comment>
<comment type="catalytic activity">
    <reaction evidence="9 10">
        <text>L-glutamine + H2O = L-glutamate + NH4(+)</text>
        <dbReference type="Rhea" id="RHEA:15889"/>
        <dbReference type="ChEBI" id="CHEBI:15377"/>
        <dbReference type="ChEBI" id="CHEBI:28938"/>
        <dbReference type="ChEBI" id="CHEBI:29985"/>
        <dbReference type="ChEBI" id="CHEBI:58359"/>
        <dbReference type="EC" id="3.5.1.2"/>
    </reaction>
</comment>
<dbReference type="InterPro" id="IPR029062">
    <property type="entry name" value="Class_I_gatase-like"/>
</dbReference>
<dbReference type="PROSITE" id="PS51273">
    <property type="entry name" value="GATASE_TYPE_1"/>
    <property type="match status" value="1"/>
</dbReference>
<dbReference type="GO" id="GO:0000105">
    <property type="term" value="P:L-histidine biosynthetic process"/>
    <property type="evidence" value="ECO:0007669"/>
    <property type="project" value="UniProtKB-UniRule"/>
</dbReference>
<dbReference type="EC" id="3.5.1.2" evidence="10"/>
<dbReference type="InterPro" id="IPR010139">
    <property type="entry name" value="Imidazole-glycPsynth_HisH"/>
</dbReference>
<dbReference type="CDD" id="cd01748">
    <property type="entry name" value="GATase1_IGP_Synthase"/>
    <property type="match status" value="1"/>
</dbReference>
<evidence type="ECO:0000256" key="9">
    <source>
        <dbReference type="ARBA" id="ARBA00049534"/>
    </source>
</evidence>
<evidence type="ECO:0000256" key="5">
    <source>
        <dbReference type="ARBA" id="ARBA00022962"/>
    </source>
</evidence>
<dbReference type="GO" id="GO:0016829">
    <property type="term" value="F:lyase activity"/>
    <property type="evidence" value="ECO:0007669"/>
    <property type="project" value="UniProtKB-KW"/>
</dbReference>
<keyword evidence="10" id="KW-0963">Cytoplasm</keyword>
<comment type="subunit">
    <text evidence="2 10">Heterodimer of HisH and HisF.</text>
</comment>
<dbReference type="Pfam" id="PF00117">
    <property type="entry name" value="GATase"/>
    <property type="match status" value="1"/>
</dbReference>
<dbReference type="AlphaFoldDB" id="A0ABC9PG98"/>
<keyword evidence="3 10" id="KW-0028">Amino-acid biosynthesis</keyword>
<name>A0ABC9PG98_STRSA</name>
<dbReference type="Gene3D" id="3.40.50.880">
    <property type="match status" value="1"/>
</dbReference>
<evidence type="ECO:0000256" key="4">
    <source>
        <dbReference type="ARBA" id="ARBA00022801"/>
    </source>
</evidence>
<evidence type="ECO:0000256" key="2">
    <source>
        <dbReference type="ARBA" id="ARBA00011152"/>
    </source>
</evidence>
<reference evidence="13 14" key="1">
    <citation type="submission" date="2011-01" db="EMBL/GenBank/DDBJ databases">
        <authorList>
            <person name="Muzny D."/>
            <person name="Qin X."/>
            <person name="Buhay C."/>
            <person name="Dugan-Rocha S."/>
            <person name="Ding Y."/>
            <person name="Chen G."/>
            <person name="Hawes A."/>
            <person name="Holder M."/>
            <person name="Jhangiani S."/>
            <person name="Johnson A."/>
            <person name="Khan Z."/>
            <person name="Li Z."/>
            <person name="Liu W."/>
            <person name="Liu X."/>
            <person name="Perez L."/>
            <person name="Shen H."/>
            <person name="Wang Q."/>
            <person name="Watt J."/>
            <person name="Xi L."/>
            <person name="Xin Y."/>
            <person name="Zhou J."/>
            <person name="Deng J."/>
            <person name="Jiang H."/>
            <person name="Liu Y."/>
            <person name="Qu J."/>
            <person name="Song X.-Z."/>
            <person name="Zhang L."/>
            <person name="Villasana D."/>
            <person name="Johnson A."/>
            <person name="Liu J."/>
            <person name="Liyanage D."/>
            <person name="Lorensuhewa L."/>
            <person name="Robinson T."/>
            <person name="Song A."/>
            <person name="Song B.-B."/>
            <person name="Dinh H."/>
            <person name="Thornton R."/>
            <person name="Coyle M."/>
            <person name="Francisco L."/>
            <person name="Jackson L."/>
            <person name="Javaid M."/>
            <person name="Korchina V."/>
            <person name="Kovar C."/>
            <person name="Mata R."/>
            <person name="Mathew T."/>
            <person name="Ngo R."/>
            <person name="Nguyen L."/>
            <person name="Nguyen N."/>
            <person name="Okwuonu G."/>
            <person name="Ongeri F."/>
            <person name="Pham C."/>
            <person name="Simmons D."/>
            <person name="Wilczek-Boney K."/>
            <person name="Hale W."/>
            <person name="Jakkamsetti A."/>
            <person name="Pham P."/>
            <person name="Ruth R."/>
            <person name="San Lucas F."/>
            <person name="Warren J."/>
            <person name="Zhang J."/>
            <person name="Zhao Z."/>
            <person name="Zhou C."/>
            <person name="Zhu D."/>
            <person name="Lee S."/>
            <person name="Bess C."/>
            <person name="Blankenburg K."/>
            <person name="Forbes L."/>
            <person name="Fu Q."/>
            <person name="Gubbala S."/>
            <person name="Hirani K."/>
            <person name="Jayaseelan J.C."/>
            <person name="Lara F."/>
            <person name="Munidasa M."/>
            <person name="Palculict T."/>
            <person name="Patil S."/>
            <person name="Pu L.-L."/>
            <person name="Saada N."/>
            <person name="Tang L."/>
            <person name="Weissenberger G."/>
            <person name="Zhu Y."/>
            <person name="Hemphill L."/>
            <person name="Shang Y."/>
            <person name="Youmans B."/>
            <person name="Ayvaz T."/>
            <person name="Ross M."/>
            <person name="Santibanez J."/>
            <person name="Aqrawi P."/>
            <person name="Gross S."/>
            <person name="Joshi V."/>
            <person name="Fowler G."/>
            <person name="Nazareth L."/>
            <person name="Reid J."/>
            <person name="Worley K."/>
            <person name="Petrosino J."/>
            <person name="Highlander S."/>
            <person name="Gibbs R."/>
        </authorList>
    </citation>
    <scope>NUCLEOTIDE SEQUENCE [LARGE SCALE GENOMIC DNA]</scope>
    <source>
        <strain evidence="13 14">SK405</strain>
    </source>
</reference>